<keyword evidence="3" id="KW-1185">Reference proteome</keyword>
<dbReference type="PANTHER" id="PTHR34351">
    <property type="entry name" value="SLR1927 PROTEIN-RELATED"/>
    <property type="match status" value="1"/>
</dbReference>
<dbReference type="PANTHER" id="PTHR34351:SF1">
    <property type="entry name" value="SLR1927 PROTEIN"/>
    <property type="match status" value="1"/>
</dbReference>
<gene>
    <name evidence="2" type="ORF">R0135_03820</name>
</gene>
<keyword evidence="1" id="KW-1133">Transmembrane helix</keyword>
<sequence>MTSTWSEALSRRWSRWLDRRIPPSRSVTLSQRQIFIFPSRTGFFFALCLLVMLVAAINYQNNMSYALTFLLANLFVVAVLHTYANLAGLTISALSADEVFAGQRAGFHFRFTAGNKQGHQALSVGWPQPKSSQRRRRLFTGLFSSADTLAEEEIELEPGTSKDVVLHAPVGSRGWYRPERLRIESTFPLGLLRCWTWVALDQRALVYPAPLVSPEPVAAQGDAQDGRWLSGAGDDEFSGIRDYRQGDNPRRVYWKGLARGQSLQTKVYATAVADARWLDWEQFVGLDQERRLSALCYWVMDYHRRELEFGLRVPGTELAPASGDRQRDAALRALALYKLSDEAQVQ</sequence>
<dbReference type="EMBL" id="CP136864">
    <property type="protein sequence ID" value="WOJ94296.1"/>
    <property type="molecule type" value="Genomic_DNA"/>
</dbReference>
<name>A0ABZ0I5J1_9GAMM</name>
<organism evidence="2 3">
    <name type="scientific">Congregibacter variabilis</name>
    <dbReference type="NCBI Taxonomy" id="3081200"/>
    <lineage>
        <taxon>Bacteria</taxon>
        <taxon>Pseudomonadati</taxon>
        <taxon>Pseudomonadota</taxon>
        <taxon>Gammaproteobacteria</taxon>
        <taxon>Cellvibrionales</taxon>
        <taxon>Halieaceae</taxon>
        <taxon>Congregibacter</taxon>
    </lineage>
</organism>
<protein>
    <submittedName>
        <fullName evidence="2">DUF58 domain-containing protein</fullName>
    </submittedName>
</protein>
<evidence type="ECO:0000313" key="3">
    <source>
        <dbReference type="Proteomes" id="UP001626537"/>
    </source>
</evidence>
<accession>A0ABZ0I5J1</accession>
<keyword evidence="1" id="KW-0812">Transmembrane</keyword>
<evidence type="ECO:0000256" key="1">
    <source>
        <dbReference type="SAM" id="Phobius"/>
    </source>
</evidence>
<keyword evidence="1" id="KW-0472">Membrane</keyword>
<feature type="transmembrane region" description="Helical" evidence="1">
    <location>
        <begin position="41"/>
        <end position="59"/>
    </location>
</feature>
<dbReference type="RefSeq" id="WP_407348931.1">
    <property type="nucleotide sequence ID" value="NZ_CP136864.1"/>
</dbReference>
<reference evidence="2 3" key="1">
    <citation type="submission" date="2023-10" db="EMBL/GenBank/DDBJ databases">
        <title>Two novel species belonging to the OM43/NOR5 clade.</title>
        <authorList>
            <person name="Park M."/>
        </authorList>
    </citation>
    <scope>NUCLEOTIDE SEQUENCE [LARGE SCALE GENOMIC DNA]</scope>
    <source>
        <strain evidence="2 3">IMCC43200</strain>
    </source>
</reference>
<feature type="transmembrane region" description="Helical" evidence="1">
    <location>
        <begin position="65"/>
        <end position="84"/>
    </location>
</feature>
<proteinExistence type="predicted"/>
<dbReference type="Proteomes" id="UP001626537">
    <property type="component" value="Chromosome"/>
</dbReference>
<evidence type="ECO:0000313" key="2">
    <source>
        <dbReference type="EMBL" id="WOJ94296.1"/>
    </source>
</evidence>